<reference evidence="2" key="1">
    <citation type="journal article" date="2022" name="Int. J. Mol. Sci.">
        <title>Draft Genome of Tanacetum Coccineum: Genomic Comparison of Closely Related Tanacetum-Family Plants.</title>
        <authorList>
            <person name="Yamashiro T."/>
            <person name="Shiraishi A."/>
            <person name="Nakayama K."/>
            <person name="Satake H."/>
        </authorList>
    </citation>
    <scope>NUCLEOTIDE SEQUENCE</scope>
</reference>
<proteinExistence type="predicted"/>
<accession>A0ABQ5GMY3</accession>
<evidence type="ECO:0000256" key="1">
    <source>
        <dbReference type="SAM" id="MobiDB-lite"/>
    </source>
</evidence>
<sequence>MSQHKSISKRQGLPNHIVDNDGVLDRLKFISKGEEHQKERGKETYGTKATVIPNKATAASKKKRAKKKEPSDEESEEQEERLIRRKPKDKPTRKSVVSDEGAGTSLEVPNETKDKSEAQDDLDDWGSTDDETFLFDDKDKKVEDIPWVSTDEDESDDDEEGDESTDIEMTDDKKTNTNVEDQFLNSPNVSLIGTIQENTEAEINYLLDIQIQQDVPNIQQEPFHAVKVSVIPDPTQIPPSTTNTSTTSYSNSTCSSSQF</sequence>
<feature type="region of interest" description="Disordered" evidence="1">
    <location>
        <begin position="234"/>
        <end position="259"/>
    </location>
</feature>
<keyword evidence="3" id="KW-1185">Reference proteome</keyword>
<evidence type="ECO:0000313" key="2">
    <source>
        <dbReference type="EMBL" id="GJT76810.1"/>
    </source>
</evidence>
<feature type="region of interest" description="Disordered" evidence="1">
    <location>
        <begin position="1"/>
        <end position="180"/>
    </location>
</feature>
<feature type="compositionally biased region" description="Acidic residues" evidence="1">
    <location>
        <begin position="150"/>
        <end position="169"/>
    </location>
</feature>
<dbReference type="Proteomes" id="UP001151760">
    <property type="component" value="Unassembled WGS sequence"/>
</dbReference>
<name>A0ABQ5GMY3_9ASTR</name>
<feature type="compositionally biased region" description="Basic and acidic residues" evidence="1">
    <location>
        <begin position="135"/>
        <end position="144"/>
    </location>
</feature>
<dbReference type="EMBL" id="BQNB010018657">
    <property type="protein sequence ID" value="GJT76810.1"/>
    <property type="molecule type" value="Genomic_DNA"/>
</dbReference>
<reference evidence="2" key="2">
    <citation type="submission" date="2022-01" db="EMBL/GenBank/DDBJ databases">
        <authorList>
            <person name="Yamashiro T."/>
            <person name="Shiraishi A."/>
            <person name="Satake H."/>
            <person name="Nakayama K."/>
        </authorList>
    </citation>
    <scope>NUCLEOTIDE SEQUENCE</scope>
</reference>
<feature type="compositionally biased region" description="Low complexity" evidence="1">
    <location>
        <begin position="240"/>
        <end position="259"/>
    </location>
</feature>
<feature type="compositionally biased region" description="Basic residues" evidence="1">
    <location>
        <begin position="83"/>
        <end position="93"/>
    </location>
</feature>
<feature type="compositionally biased region" description="Basic and acidic residues" evidence="1">
    <location>
        <begin position="23"/>
        <end position="45"/>
    </location>
</feature>
<organism evidence="2 3">
    <name type="scientific">Tanacetum coccineum</name>
    <dbReference type="NCBI Taxonomy" id="301880"/>
    <lineage>
        <taxon>Eukaryota</taxon>
        <taxon>Viridiplantae</taxon>
        <taxon>Streptophyta</taxon>
        <taxon>Embryophyta</taxon>
        <taxon>Tracheophyta</taxon>
        <taxon>Spermatophyta</taxon>
        <taxon>Magnoliopsida</taxon>
        <taxon>eudicotyledons</taxon>
        <taxon>Gunneridae</taxon>
        <taxon>Pentapetalae</taxon>
        <taxon>asterids</taxon>
        <taxon>campanulids</taxon>
        <taxon>Asterales</taxon>
        <taxon>Asteraceae</taxon>
        <taxon>Asteroideae</taxon>
        <taxon>Anthemideae</taxon>
        <taxon>Anthemidinae</taxon>
        <taxon>Tanacetum</taxon>
    </lineage>
</organism>
<protein>
    <submittedName>
        <fullName evidence="2">Uncharacterized protein</fullName>
    </submittedName>
</protein>
<feature type="compositionally biased region" description="Acidic residues" evidence="1">
    <location>
        <begin position="119"/>
        <end position="134"/>
    </location>
</feature>
<comment type="caution">
    <text evidence="2">The sequence shown here is derived from an EMBL/GenBank/DDBJ whole genome shotgun (WGS) entry which is preliminary data.</text>
</comment>
<evidence type="ECO:0000313" key="3">
    <source>
        <dbReference type="Proteomes" id="UP001151760"/>
    </source>
</evidence>
<gene>
    <name evidence="2" type="ORF">Tco_1043535</name>
</gene>